<feature type="compositionally biased region" description="Polar residues" evidence="4">
    <location>
        <begin position="17"/>
        <end position="35"/>
    </location>
</feature>
<evidence type="ECO:0000259" key="5">
    <source>
        <dbReference type="SMART" id="SM01328"/>
    </source>
</evidence>
<keyword evidence="2" id="KW-0863">Zinc-finger</keyword>
<proteinExistence type="predicted"/>
<dbReference type="InterPro" id="IPR027377">
    <property type="entry name" value="ZAR1/RTP1-5-like_Znf-3CxxC"/>
</dbReference>
<dbReference type="AlphaFoldDB" id="A0A1Y2GYP2"/>
<comment type="caution">
    <text evidence="6">The sequence shown here is derived from an EMBL/GenBank/DDBJ whole genome shotgun (WGS) entry which is preliminary data.</text>
</comment>
<evidence type="ECO:0000313" key="7">
    <source>
        <dbReference type="Proteomes" id="UP000193648"/>
    </source>
</evidence>
<organism evidence="6 7">
    <name type="scientific">Lobosporangium transversale</name>
    <dbReference type="NCBI Taxonomy" id="64571"/>
    <lineage>
        <taxon>Eukaryota</taxon>
        <taxon>Fungi</taxon>
        <taxon>Fungi incertae sedis</taxon>
        <taxon>Mucoromycota</taxon>
        <taxon>Mortierellomycotina</taxon>
        <taxon>Mortierellomycetes</taxon>
        <taxon>Mortierellales</taxon>
        <taxon>Mortierellaceae</taxon>
        <taxon>Lobosporangium</taxon>
    </lineage>
</organism>
<dbReference type="GeneID" id="33570328"/>
<protein>
    <recommendedName>
        <fullName evidence="5">3CxxC-type domain-containing protein</fullName>
    </recommendedName>
</protein>
<name>A0A1Y2GYP2_9FUNG</name>
<feature type="region of interest" description="Disordered" evidence="4">
    <location>
        <begin position="11"/>
        <end position="35"/>
    </location>
</feature>
<reference evidence="6 7" key="1">
    <citation type="submission" date="2016-07" db="EMBL/GenBank/DDBJ databases">
        <title>Pervasive Adenine N6-methylation of Active Genes in Fungi.</title>
        <authorList>
            <consortium name="DOE Joint Genome Institute"/>
            <person name="Mondo S.J."/>
            <person name="Dannebaum R.O."/>
            <person name="Kuo R.C."/>
            <person name="Labutti K."/>
            <person name="Haridas S."/>
            <person name="Kuo A."/>
            <person name="Salamov A."/>
            <person name="Ahrendt S.R."/>
            <person name="Lipzen A."/>
            <person name="Sullivan W."/>
            <person name="Andreopoulos W.B."/>
            <person name="Clum A."/>
            <person name="Lindquist E."/>
            <person name="Daum C."/>
            <person name="Ramamoorthy G.K."/>
            <person name="Gryganskyi A."/>
            <person name="Culley D."/>
            <person name="Magnuson J.K."/>
            <person name="James T.Y."/>
            <person name="O'Malley M.A."/>
            <person name="Stajich J.E."/>
            <person name="Spatafora J.W."/>
            <person name="Visel A."/>
            <person name="Grigoriev I.V."/>
        </authorList>
    </citation>
    <scope>NUCLEOTIDE SEQUENCE [LARGE SCALE GENOMIC DNA]</scope>
    <source>
        <strain evidence="6 7">NRRL 3116</strain>
    </source>
</reference>
<dbReference type="RefSeq" id="XP_021885112.1">
    <property type="nucleotide sequence ID" value="XM_022028485.1"/>
</dbReference>
<feature type="region of interest" description="Disordered" evidence="4">
    <location>
        <begin position="102"/>
        <end position="138"/>
    </location>
</feature>
<dbReference type="Pfam" id="PF13695">
    <property type="entry name" value="Zn_ribbon_3CxxC"/>
    <property type="match status" value="1"/>
</dbReference>
<feature type="compositionally biased region" description="Low complexity" evidence="4">
    <location>
        <begin position="109"/>
        <end position="121"/>
    </location>
</feature>
<gene>
    <name evidence="6" type="ORF">BCR41DRAFT_392710</name>
</gene>
<dbReference type="InParanoid" id="A0A1Y2GYP2"/>
<sequence length="284" mass="32563">MSKISDPTVFATGYGNLETNTDASASTSRSRMNPNQASRRIIGSFYSALLQLGKYDLNHLPMQDYPTWARRVVHAERKRRKDKGVEMPTRSERRNILDFGEGIISQPNGDQQGSVGDDQQQLTKQKKGKAPKPTPEEFDGEYLHTYVIDEVTYDVVYDKTLSRTDGTLTKRNSNVWGHFVCKTEDCGERKWDSSVIATNLRFCRPRKAYKVTLHAQKCNQCEQYAEPIVEVTTLVKRVVYVLDLWMGFRAKEPRKDKEIKSDGPHDTERCHGCEVNECPYAERE</sequence>
<evidence type="ECO:0000313" key="6">
    <source>
        <dbReference type="EMBL" id="ORZ27385.1"/>
    </source>
</evidence>
<dbReference type="Proteomes" id="UP000193648">
    <property type="component" value="Unassembled WGS sequence"/>
</dbReference>
<evidence type="ECO:0000256" key="4">
    <source>
        <dbReference type="SAM" id="MobiDB-lite"/>
    </source>
</evidence>
<evidence type="ECO:0000256" key="2">
    <source>
        <dbReference type="ARBA" id="ARBA00022771"/>
    </source>
</evidence>
<dbReference type="EMBL" id="MCFF01000004">
    <property type="protein sequence ID" value="ORZ27385.1"/>
    <property type="molecule type" value="Genomic_DNA"/>
</dbReference>
<dbReference type="GO" id="GO:0008270">
    <property type="term" value="F:zinc ion binding"/>
    <property type="evidence" value="ECO:0007669"/>
    <property type="project" value="UniProtKB-KW"/>
</dbReference>
<dbReference type="OrthoDB" id="8121437at2759"/>
<keyword evidence="1" id="KW-0479">Metal-binding</keyword>
<accession>A0A1Y2GYP2</accession>
<evidence type="ECO:0000256" key="3">
    <source>
        <dbReference type="ARBA" id="ARBA00022833"/>
    </source>
</evidence>
<feature type="domain" description="3CxxC-type" evidence="5">
    <location>
        <begin position="174"/>
        <end position="276"/>
    </location>
</feature>
<evidence type="ECO:0000256" key="1">
    <source>
        <dbReference type="ARBA" id="ARBA00022723"/>
    </source>
</evidence>
<keyword evidence="3" id="KW-0862">Zinc</keyword>
<keyword evidence="7" id="KW-1185">Reference proteome</keyword>
<dbReference type="SMART" id="SM01328">
    <property type="entry name" value="zf-3CxxC"/>
    <property type="match status" value="1"/>
</dbReference>